<dbReference type="AlphaFoldDB" id="M1VCX4"/>
<feature type="compositionally biased region" description="Basic and acidic residues" evidence="2">
    <location>
        <begin position="107"/>
        <end position="123"/>
    </location>
</feature>
<reference evidence="3 4" key="2">
    <citation type="journal article" date="2007" name="BMC Biol.">
        <title>A 100%-complete sequence reveals unusually simple genomic features in the hot-spring red alga Cyanidioschyzon merolae.</title>
        <authorList>
            <person name="Nozaki H."/>
            <person name="Takano H."/>
            <person name="Misumi O."/>
            <person name="Terasawa K."/>
            <person name="Matsuzaki M."/>
            <person name="Maruyama S."/>
            <person name="Nishida K."/>
            <person name="Yagisawa F."/>
            <person name="Yoshida Y."/>
            <person name="Fujiwara T."/>
            <person name="Takio S."/>
            <person name="Tamura K."/>
            <person name="Chung S.J."/>
            <person name="Nakamura S."/>
            <person name="Kuroiwa H."/>
            <person name="Tanaka K."/>
            <person name="Sato N."/>
            <person name="Kuroiwa T."/>
        </authorList>
    </citation>
    <scope>NUCLEOTIDE SEQUENCE [LARGE SCALE GENOMIC DNA]</scope>
    <source>
        <strain evidence="3 4">10D</strain>
    </source>
</reference>
<name>M1VCX4_CYAM1</name>
<evidence type="ECO:0000256" key="1">
    <source>
        <dbReference type="SAM" id="Coils"/>
    </source>
</evidence>
<dbReference type="Gramene" id="CMK134CT">
    <property type="protein sequence ID" value="CMK134CT"/>
    <property type="gene ID" value="CMK134C"/>
</dbReference>
<accession>M1VCX4</accession>
<dbReference type="EMBL" id="AP006493">
    <property type="protein sequence ID" value="BAM80512.1"/>
    <property type="molecule type" value="Genomic_DNA"/>
</dbReference>
<feature type="region of interest" description="Disordered" evidence="2">
    <location>
        <begin position="453"/>
        <end position="474"/>
    </location>
</feature>
<dbReference type="KEGG" id="cme:CYME_CMK134C"/>
<feature type="compositionally biased region" description="Polar residues" evidence="2">
    <location>
        <begin position="92"/>
        <end position="104"/>
    </location>
</feature>
<evidence type="ECO:0000313" key="4">
    <source>
        <dbReference type="Proteomes" id="UP000007014"/>
    </source>
</evidence>
<reference evidence="3 4" key="1">
    <citation type="journal article" date="2004" name="Nature">
        <title>Genome sequence of the ultrasmall unicellular red alga Cyanidioschyzon merolae 10D.</title>
        <authorList>
            <person name="Matsuzaki M."/>
            <person name="Misumi O."/>
            <person name="Shin-i T."/>
            <person name="Maruyama S."/>
            <person name="Takahara M."/>
            <person name="Miyagishima S."/>
            <person name="Mori T."/>
            <person name="Nishida K."/>
            <person name="Yagisawa F."/>
            <person name="Nishida K."/>
            <person name="Yoshida Y."/>
            <person name="Nishimura Y."/>
            <person name="Nakao S."/>
            <person name="Kobayashi T."/>
            <person name="Momoyama Y."/>
            <person name="Higashiyama T."/>
            <person name="Minoda A."/>
            <person name="Sano M."/>
            <person name="Nomoto H."/>
            <person name="Oishi K."/>
            <person name="Hayashi H."/>
            <person name="Ohta F."/>
            <person name="Nishizaka S."/>
            <person name="Haga S."/>
            <person name="Miura S."/>
            <person name="Morishita T."/>
            <person name="Kabeya Y."/>
            <person name="Terasawa K."/>
            <person name="Suzuki Y."/>
            <person name="Ishii Y."/>
            <person name="Asakawa S."/>
            <person name="Takano H."/>
            <person name="Ohta N."/>
            <person name="Kuroiwa H."/>
            <person name="Tanaka K."/>
            <person name="Shimizu N."/>
            <person name="Sugano S."/>
            <person name="Sato N."/>
            <person name="Nozaki H."/>
            <person name="Ogasawara N."/>
            <person name="Kohara Y."/>
            <person name="Kuroiwa T."/>
        </authorList>
    </citation>
    <scope>NUCLEOTIDE SEQUENCE [LARGE SCALE GENOMIC DNA]</scope>
    <source>
        <strain evidence="3 4">10D</strain>
    </source>
</reference>
<feature type="region of interest" description="Disordered" evidence="2">
    <location>
        <begin position="1"/>
        <end position="165"/>
    </location>
</feature>
<feature type="coiled-coil region" evidence="1">
    <location>
        <begin position="788"/>
        <end position="829"/>
    </location>
</feature>
<protein>
    <submittedName>
        <fullName evidence="3">Uncharacterized protein</fullName>
    </submittedName>
</protein>
<proteinExistence type="predicted"/>
<feature type="compositionally biased region" description="Low complexity" evidence="2">
    <location>
        <begin position="617"/>
        <end position="633"/>
    </location>
</feature>
<gene>
    <name evidence="3" type="ORF">CYME_CMK134C</name>
</gene>
<feature type="compositionally biased region" description="Basic and acidic residues" evidence="2">
    <location>
        <begin position="579"/>
        <end position="589"/>
    </location>
</feature>
<feature type="region of interest" description="Disordered" evidence="2">
    <location>
        <begin position="724"/>
        <end position="761"/>
    </location>
</feature>
<feature type="compositionally biased region" description="Polar residues" evidence="2">
    <location>
        <begin position="730"/>
        <end position="751"/>
    </location>
</feature>
<sequence length="857" mass="93935">MQETSSEDIGALGKLLENPSPERGGETGVSALGANAKQHVSVGSTAEFDRAGTSANSTHVSKEESSSRVLGGFFDIHQREPPPVSRWPWSATHGSASGSQSTCPGSDETKNGGEVARDAKEAMQSRTYTSLGGATREVLRGSGYGAPVKDPLAHDDNDRSSQGIGYVSSTKWRGLSNQGTPLSMDYGARETSSVQRITSDLKHLALSALNGSPLGFADSPEGNAMSSMDVSDLLSVCKHESFQPRSMVIEQQVAQTPQRRESVSYHMDLAVDESSGLQRDRFVQALGSGHSTAPGKELDPVVVQSFGAEPGTHDATERLGKGTRSERISTAFAESLPMPASRPETDTLLHRYDRTDEKAADAREWIRANRSPITDQGSLSVSQSVYQHGNIPRGTRSEAADDALNGSAATQLRSDAFHSSSRVWGSAQPEYPGVEQRVHEVVHISRRLSALDKTRSTWSEETSRGPRVPAGDPDSFRQEAARLVERIRQLEGDLHRSSKEHPRANPVRGSVAPPERRRCTPETLPVGAIESRAPDVPASSSAHVDDGLAVDHRSTGAEHVASGGVFRETGIGARRDLDSTARERFRETPSHVPNALLSGERPLDEQGLLEAHELRRSPTLSTVDSTPVSVSPLHTPVARQSSIERRSLAASDHASWSQPAPDHSERHHTHVQTSGQEAFSELPRATLRQRLEITLRQLGELQAVVDQQFEVIARLDEERSALQERLADTTAPSTPMRTASTQTEYSKLTASSDDDDDEQPPTAVYWQRKYEQACREYRFYASQKSQALRIAQLRNAKLERLVERLQKQLHEAEADITVARERLTRLRREHQRLRTWVLENGLTLSPLQKLERESPSP</sequence>
<feature type="region of interest" description="Disordered" evidence="2">
    <location>
        <begin position="579"/>
        <end position="681"/>
    </location>
</feature>
<organism evidence="3 4">
    <name type="scientific">Cyanidioschyzon merolae (strain NIES-3377 / 10D)</name>
    <name type="common">Unicellular red alga</name>
    <dbReference type="NCBI Taxonomy" id="280699"/>
    <lineage>
        <taxon>Eukaryota</taxon>
        <taxon>Rhodophyta</taxon>
        <taxon>Bangiophyceae</taxon>
        <taxon>Cyanidiales</taxon>
        <taxon>Cyanidiaceae</taxon>
        <taxon>Cyanidioschyzon</taxon>
    </lineage>
</organism>
<feature type="compositionally biased region" description="Basic and acidic residues" evidence="2">
    <location>
        <begin position="493"/>
        <end position="503"/>
    </location>
</feature>
<keyword evidence="1" id="KW-0175">Coiled coil</keyword>
<dbReference type="RefSeq" id="XP_005536548.1">
    <property type="nucleotide sequence ID" value="XM_005536491.1"/>
</dbReference>
<dbReference type="Proteomes" id="UP000007014">
    <property type="component" value="Chromosome 11"/>
</dbReference>
<feature type="region of interest" description="Disordered" evidence="2">
    <location>
        <begin position="493"/>
        <end position="520"/>
    </location>
</feature>
<dbReference type="OrthoDB" id="10666721at2759"/>
<dbReference type="GeneID" id="16994498"/>
<dbReference type="HOGENOM" id="CLU_333550_0_0_1"/>
<evidence type="ECO:0000313" key="3">
    <source>
        <dbReference type="EMBL" id="BAM80512.1"/>
    </source>
</evidence>
<keyword evidence="4" id="KW-1185">Reference proteome</keyword>
<evidence type="ECO:0000256" key="2">
    <source>
        <dbReference type="SAM" id="MobiDB-lite"/>
    </source>
</evidence>